<evidence type="ECO:0000256" key="3">
    <source>
        <dbReference type="ARBA" id="ARBA00023242"/>
    </source>
</evidence>
<gene>
    <name evidence="5" type="ORF">B0H67DRAFT_595494</name>
</gene>
<protein>
    <submittedName>
        <fullName evidence="5">Fungal-specific transcription factor domain-containing protein</fullName>
    </submittedName>
</protein>
<dbReference type="GO" id="GO:0003677">
    <property type="term" value="F:DNA binding"/>
    <property type="evidence" value="ECO:0007669"/>
    <property type="project" value="InterPro"/>
</dbReference>
<dbReference type="GO" id="GO:0000981">
    <property type="term" value="F:DNA-binding transcription factor activity, RNA polymerase II-specific"/>
    <property type="evidence" value="ECO:0007669"/>
    <property type="project" value="InterPro"/>
</dbReference>
<dbReference type="Pfam" id="PF00172">
    <property type="entry name" value="Zn_clus"/>
    <property type="match status" value="1"/>
</dbReference>
<evidence type="ECO:0000313" key="5">
    <source>
        <dbReference type="EMBL" id="KAK0702333.1"/>
    </source>
</evidence>
<proteinExistence type="predicted"/>
<evidence type="ECO:0000256" key="2">
    <source>
        <dbReference type="ARBA" id="ARBA00022723"/>
    </source>
</evidence>
<keyword evidence="6" id="KW-1185">Reference proteome</keyword>
<dbReference type="SUPFAM" id="SSF57701">
    <property type="entry name" value="Zn2/Cys6 DNA-binding domain"/>
    <property type="match status" value="1"/>
</dbReference>
<comment type="caution">
    <text evidence="5">The sequence shown here is derived from an EMBL/GenBank/DDBJ whole genome shotgun (WGS) entry which is preliminary data.</text>
</comment>
<dbReference type="InterPro" id="IPR036864">
    <property type="entry name" value="Zn2-C6_fun-type_DNA-bd_sf"/>
</dbReference>
<dbReference type="PROSITE" id="PS50048">
    <property type="entry name" value="ZN2_CY6_FUNGAL_2"/>
    <property type="match status" value="1"/>
</dbReference>
<dbReference type="CDD" id="cd00067">
    <property type="entry name" value="GAL4"/>
    <property type="match status" value="1"/>
</dbReference>
<dbReference type="GO" id="GO:0008270">
    <property type="term" value="F:zinc ion binding"/>
    <property type="evidence" value="ECO:0007669"/>
    <property type="project" value="InterPro"/>
</dbReference>
<dbReference type="Pfam" id="PF04082">
    <property type="entry name" value="Fungal_trans"/>
    <property type="match status" value="1"/>
</dbReference>
<dbReference type="GO" id="GO:0006351">
    <property type="term" value="P:DNA-templated transcription"/>
    <property type="evidence" value="ECO:0007669"/>
    <property type="project" value="InterPro"/>
</dbReference>
<name>A0AA40DJL7_9PEZI</name>
<dbReference type="InterPro" id="IPR050613">
    <property type="entry name" value="Sec_Metabolite_Reg"/>
</dbReference>
<dbReference type="AlphaFoldDB" id="A0AA40DJL7"/>
<evidence type="ECO:0000313" key="6">
    <source>
        <dbReference type="Proteomes" id="UP001172102"/>
    </source>
</evidence>
<sequence>MASSDVSNPERSRPIAIAPAPSPTHLAAALNQPMPYTCQTCAKRKVKCDKAAPTCSTCRKAKLDCLYQAPAPRLRKRKLSNDSLVERLARYERILHQHGLLLLDTEPSLSLRWSEPETSGTGNLHTGPGKSRYIDSALWRHLGVSSDDGNEESQGVGGAAASPASDPLTAAFLAFGSAQNLSLLEYHPTHVEAMLLWEAYAANVEPIYKVLHVPSAVQAIEMASRRPEMISDSKECLLFAVYHFAVFSMAEEDCLRILGQPRAASLQRYYFATHQALVNASFLRTTELSVLQALVLFLLPCRYLYDPQTFWILTGVAVRIAQRMGLHRDGATLGLPPFDVQMRRRLFYQLLPLDGLASQMSGISIPVIPDTWDTQLPLSINDDQMWQGMTSLPEEQKGATDMMFCLSRLCVGQFFSSLGKQPRDHGEAELAISKAESEVEEKYIRYCDIVNPLHFLTIGLARSGITALRLRIRLPNVRSQDATNAERRAAFKLAEKIMDTDIAAYAHAGLRKYRWYVKPFFLWGTWDSLILVLTTLWRRDGLLSASETRAAWEKVGQVYQNHAELLELKQALHVAFGRLTLKAWDAQQPSNGSPEPSFITTLRCLQSPRNPTSEPKDAEVAEKACVGVPSVNDASAASPGGSLSGRIHAGNDLDLDVEDWISWDRLIQDQAQSGGGYQNMFSDDPQAG</sequence>
<keyword evidence="3" id="KW-0539">Nucleus</keyword>
<reference evidence="5" key="1">
    <citation type="submission" date="2023-06" db="EMBL/GenBank/DDBJ databases">
        <title>Genome-scale phylogeny and comparative genomics of the fungal order Sordariales.</title>
        <authorList>
            <consortium name="Lawrence Berkeley National Laboratory"/>
            <person name="Hensen N."/>
            <person name="Bonometti L."/>
            <person name="Westerberg I."/>
            <person name="Brannstrom I.O."/>
            <person name="Guillou S."/>
            <person name="Cros-Aarteil S."/>
            <person name="Calhoun S."/>
            <person name="Haridas S."/>
            <person name="Kuo A."/>
            <person name="Mondo S."/>
            <person name="Pangilinan J."/>
            <person name="Riley R."/>
            <person name="Labutti K."/>
            <person name="Andreopoulos B."/>
            <person name="Lipzen A."/>
            <person name="Chen C."/>
            <person name="Yanf M."/>
            <person name="Daum C."/>
            <person name="Ng V."/>
            <person name="Clum A."/>
            <person name="Steindorff A."/>
            <person name="Ohm R."/>
            <person name="Martin F."/>
            <person name="Silar P."/>
            <person name="Natvig D."/>
            <person name="Lalanne C."/>
            <person name="Gautier V."/>
            <person name="Ament-Velasquez S.L."/>
            <person name="Kruys A."/>
            <person name="Hutchinson M.I."/>
            <person name="Powell A.J."/>
            <person name="Barry K."/>
            <person name="Miller A.N."/>
            <person name="Grigoriev I.V."/>
            <person name="Debuchy R."/>
            <person name="Gladieux P."/>
            <person name="Thoren M.H."/>
            <person name="Johannesson H."/>
        </authorList>
    </citation>
    <scope>NUCLEOTIDE SEQUENCE</scope>
    <source>
        <strain evidence="5">SMH4607-1</strain>
    </source>
</reference>
<evidence type="ECO:0000259" key="4">
    <source>
        <dbReference type="PROSITE" id="PS50048"/>
    </source>
</evidence>
<dbReference type="PROSITE" id="PS00463">
    <property type="entry name" value="ZN2_CY6_FUNGAL_1"/>
    <property type="match status" value="1"/>
</dbReference>
<accession>A0AA40DJL7</accession>
<dbReference type="InterPro" id="IPR007219">
    <property type="entry name" value="XnlR_reg_dom"/>
</dbReference>
<dbReference type="EMBL" id="JAUKUA010000009">
    <property type="protein sequence ID" value="KAK0702333.1"/>
    <property type="molecule type" value="Genomic_DNA"/>
</dbReference>
<dbReference type="PANTHER" id="PTHR31001:SF85">
    <property type="entry name" value="ZN(II)2CYS6 TRANSCRIPTION FACTOR (EUROFUNG)"/>
    <property type="match status" value="1"/>
</dbReference>
<dbReference type="SMART" id="SM00906">
    <property type="entry name" value="Fungal_trans"/>
    <property type="match status" value="1"/>
</dbReference>
<dbReference type="Gene3D" id="4.10.240.10">
    <property type="entry name" value="Zn(2)-C6 fungal-type DNA-binding domain"/>
    <property type="match status" value="1"/>
</dbReference>
<dbReference type="GO" id="GO:0005634">
    <property type="term" value="C:nucleus"/>
    <property type="evidence" value="ECO:0007669"/>
    <property type="project" value="UniProtKB-SubCell"/>
</dbReference>
<organism evidence="5 6">
    <name type="scientific">Lasiosphaeris hirsuta</name>
    <dbReference type="NCBI Taxonomy" id="260670"/>
    <lineage>
        <taxon>Eukaryota</taxon>
        <taxon>Fungi</taxon>
        <taxon>Dikarya</taxon>
        <taxon>Ascomycota</taxon>
        <taxon>Pezizomycotina</taxon>
        <taxon>Sordariomycetes</taxon>
        <taxon>Sordariomycetidae</taxon>
        <taxon>Sordariales</taxon>
        <taxon>Lasiosphaeriaceae</taxon>
        <taxon>Lasiosphaeris</taxon>
    </lineage>
</organism>
<dbReference type="CDD" id="cd12148">
    <property type="entry name" value="fungal_TF_MHR"/>
    <property type="match status" value="1"/>
</dbReference>
<dbReference type="SMART" id="SM00066">
    <property type="entry name" value="GAL4"/>
    <property type="match status" value="1"/>
</dbReference>
<keyword evidence="2" id="KW-0479">Metal-binding</keyword>
<evidence type="ECO:0000256" key="1">
    <source>
        <dbReference type="ARBA" id="ARBA00004123"/>
    </source>
</evidence>
<comment type="subcellular location">
    <subcellularLocation>
        <location evidence="1">Nucleus</location>
    </subcellularLocation>
</comment>
<feature type="domain" description="Zn(2)-C6 fungal-type" evidence="4">
    <location>
        <begin position="37"/>
        <end position="67"/>
    </location>
</feature>
<dbReference type="Proteomes" id="UP001172102">
    <property type="component" value="Unassembled WGS sequence"/>
</dbReference>
<dbReference type="PANTHER" id="PTHR31001">
    <property type="entry name" value="UNCHARACTERIZED TRANSCRIPTIONAL REGULATORY PROTEIN"/>
    <property type="match status" value="1"/>
</dbReference>
<dbReference type="InterPro" id="IPR001138">
    <property type="entry name" value="Zn2Cys6_DnaBD"/>
</dbReference>